<name>U7QHV0_9CYAN</name>
<dbReference type="Gene3D" id="3.30.70.1230">
    <property type="entry name" value="Nucleotide cyclase"/>
    <property type="match status" value="1"/>
</dbReference>
<keyword evidence="10 19" id="KW-1133">Transmembrane helix</keyword>
<evidence type="ECO:0000259" key="20">
    <source>
        <dbReference type="PROSITE" id="PS50125"/>
    </source>
</evidence>
<dbReference type="SUPFAM" id="SSF55073">
    <property type="entry name" value="Nucleotide cyclase"/>
    <property type="match status" value="1"/>
</dbReference>
<dbReference type="GO" id="GO:0005886">
    <property type="term" value="C:plasma membrane"/>
    <property type="evidence" value="ECO:0007669"/>
    <property type="project" value="TreeGrafter"/>
</dbReference>
<evidence type="ECO:0000256" key="17">
    <source>
        <dbReference type="RuleBase" id="RU000405"/>
    </source>
</evidence>
<keyword evidence="5 19" id="KW-0812">Transmembrane</keyword>
<keyword evidence="11" id="KW-0115">cAMP biosynthesis</keyword>
<dbReference type="InterPro" id="IPR018297">
    <property type="entry name" value="A/G_cyclase_CS"/>
</dbReference>
<evidence type="ECO:0000256" key="11">
    <source>
        <dbReference type="ARBA" id="ARBA00022998"/>
    </source>
</evidence>
<protein>
    <recommendedName>
        <fullName evidence="4">Adenylate cyclase</fullName>
        <ecNumber evidence="3">4.6.1.1</ecNumber>
    </recommendedName>
    <alternativeName>
        <fullName evidence="14">ATP pyrophosphate-lyase</fullName>
    </alternativeName>
    <alternativeName>
        <fullName evidence="15">Adenylyl cyclase</fullName>
    </alternativeName>
</protein>
<evidence type="ECO:0000256" key="2">
    <source>
        <dbReference type="ARBA" id="ARBA00004370"/>
    </source>
</evidence>
<keyword evidence="13 17" id="KW-0456">Lyase</keyword>
<dbReference type="PATRIC" id="fig|1348334.3.peg.3298"/>
<keyword evidence="9" id="KW-0460">Magnesium</keyword>
<dbReference type="InterPro" id="IPR050401">
    <property type="entry name" value="Cyclic_nucleotide_synthase"/>
</dbReference>
<reference evidence="21 22" key="1">
    <citation type="journal article" date="2013" name="Front. Microbiol.">
        <title>Comparative genomic analyses of the cyanobacterium, Lyngbya aestuarii BL J, a powerful hydrogen producer.</title>
        <authorList>
            <person name="Kothari A."/>
            <person name="Vaughn M."/>
            <person name="Garcia-Pichel F."/>
        </authorList>
    </citation>
    <scope>NUCLEOTIDE SEQUENCE [LARGE SCALE GENOMIC DNA]</scope>
    <source>
        <strain evidence="21 22">BL J</strain>
    </source>
</reference>
<evidence type="ECO:0000256" key="1">
    <source>
        <dbReference type="ARBA" id="ARBA00001593"/>
    </source>
</evidence>
<dbReference type="CDD" id="cd07302">
    <property type="entry name" value="CHD"/>
    <property type="match status" value="1"/>
</dbReference>
<dbReference type="GO" id="GO:0006171">
    <property type="term" value="P:cAMP biosynthetic process"/>
    <property type="evidence" value="ECO:0007669"/>
    <property type="project" value="UniProtKB-KW"/>
</dbReference>
<keyword evidence="6" id="KW-0479">Metal-binding</keyword>
<dbReference type="Gene3D" id="6.10.340.10">
    <property type="match status" value="1"/>
</dbReference>
<keyword evidence="8" id="KW-0067">ATP-binding</keyword>
<dbReference type="GO" id="GO:0004383">
    <property type="term" value="F:guanylate cyclase activity"/>
    <property type="evidence" value="ECO:0007669"/>
    <property type="project" value="TreeGrafter"/>
</dbReference>
<keyword evidence="12 19" id="KW-0472">Membrane</keyword>
<sequence length="377" mass="42484">MGRIFISTLHSRDRYDVACHLQSLKDDYLVVIRHDADQIKQEVNFFIIRIAGLVLIISIFVGIGTMIVLEKMVITPILNLRLDLIKAGKSISNNQEPPKFYSASTQRHDELGDVISAFMQMFTQIHQAITERQQAEEALRVEKEKSVQLLLNVLPQTIAEQLKKQPGLIADRFEQATILFADITDFTGLASQISPTELVSLLNQIFSSFDRLAERHGLEKIKTIGDAYMVVGGLPKPRKDHAEAIADMALDMQQEIYRFKREDNKIINIRIGINTGPVVAGVIGLKKFSYDLWGDAVNIASRMESHGKIGEIQVSSSTYELLKHQYVLEKRGIVQVKGRGEMITYWLKSRQPTPVESQVKTNGHRQAPSFQGGEPMT</sequence>
<evidence type="ECO:0000256" key="9">
    <source>
        <dbReference type="ARBA" id="ARBA00022842"/>
    </source>
</evidence>
<dbReference type="PANTHER" id="PTHR11920">
    <property type="entry name" value="GUANYLYL CYCLASE"/>
    <property type="match status" value="1"/>
</dbReference>
<evidence type="ECO:0000256" key="16">
    <source>
        <dbReference type="ARBA" id="ARBA00064436"/>
    </source>
</evidence>
<dbReference type="PROSITE" id="PS00452">
    <property type="entry name" value="GUANYLATE_CYCLASE_1"/>
    <property type="match status" value="1"/>
</dbReference>
<evidence type="ECO:0000256" key="10">
    <source>
        <dbReference type="ARBA" id="ARBA00022989"/>
    </source>
</evidence>
<dbReference type="AlphaFoldDB" id="U7QHV0"/>
<evidence type="ECO:0000256" key="19">
    <source>
        <dbReference type="SAM" id="Phobius"/>
    </source>
</evidence>
<evidence type="ECO:0000256" key="15">
    <source>
        <dbReference type="ARBA" id="ARBA00032637"/>
    </source>
</evidence>
<feature type="domain" description="Guanylate cyclase" evidence="20">
    <location>
        <begin position="177"/>
        <end position="304"/>
    </location>
</feature>
<dbReference type="EMBL" id="AUZM01000033">
    <property type="protein sequence ID" value="ERT06660.1"/>
    <property type="molecule type" value="Genomic_DNA"/>
</dbReference>
<dbReference type="GO" id="GO:0001653">
    <property type="term" value="F:peptide receptor activity"/>
    <property type="evidence" value="ECO:0007669"/>
    <property type="project" value="TreeGrafter"/>
</dbReference>
<dbReference type="InterPro" id="IPR001054">
    <property type="entry name" value="A/G_cyclase"/>
</dbReference>
<evidence type="ECO:0000256" key="6">
    <source>
        <dbReference type="ARBA" id="ARBA00022723"/>
    </source>
</evidence>
<comment type="similarity">
    <text evidence="17">Belongs to the adenylyl cyclase class-4/guanylyl cyclase family.</text>
</comment>
<dbReference type="Proteomes" id="UP000017127">
    <property type="component" value="Unassembled WGS sequence"/>
</dbReference>
<dbReference type="GO" id="GO:0005524">
    <property type="term" value="F:ATP binding"/>
    <property type="evidence" value="ECO:0007669"/>
    <property type="project" value="UniProtKB-KW"/>
</dbReference>
<evidence type="ECO:0000256" key="13">
    <source>
        <dbReference type="ARBA" id="ARBA00023239"/>
    </source>
</evidence>
<organism evidence="21 22">
    <name type="scientific">Lyngbya aestuarii BL J</name>
    <dbReference type="NCBI Taxonomy" id="1348334"/>
    <lineage>
        <taxon>Bacteria</taxon>
        <taxon>Bacillati</taxon>
        <taxon>Cyanobacteriota</taxon>
        <taxon>Cyanophyceae</taxon>
        <taxon>Oscillatoriophycideae</taxon>
        <taxon>Oscillatoriales</taxon>
        <taxon>Microcoleaceae</taxon>
        <taxon>Lyngbya</taxon>
    </lineage>
</organism>
<evidence type="ECO:0000256" key="8">
    <source>
        <dbReference type="ARBA" id="ARBA00022840"/>
    </source>
</evidence>
<dbReference type="GO" id="GO:0004016">
    <property type="term" value="F:adenylate cyclase activity"/>
    <property type="evidence" value="ECO:0007669"/>
    <property type="project" value="UniProtKB-EC"/>
</dbReference>
<gene>
    <name evidence="21" type="ORF">M595_3410</name>
</gene>
<dbReference type="FunFam" id="3.30.70.1230:FF:000033">
    <property type="entry name" value="Adenylate cyclase"/>
    <property type="match status" value="1"/>
</dbReference>
<evidence type="ECO:0000256" key="14">
    <source>
        <dbReference type="ARBA" id="ARBA00032597"/>
    </source>
</evidence>
<comment type="caution">
    <text evidence="21">The sequence shown here is derived from an EMBL/GenBank/DDBJ whole genome shotgun (WGS) entry which is preliminary data.</text>
</comment>
<comment type="subcellular location">
    <subcellularLocation>
        <location evidence="2">Membrane</location>
    </subcellularLocation>
</comment>
<proteinExistence type="inferred from homology"/>
<dbReference type="InterPro" id="IPR029787">
    <property type="entry name" value="Nucleotide_cyclase"/>
</dbReference>
<evidence type="ECO:0000313" key="22">
    <source>
        <dbReference type="Proteomes" id="UP000017127"/>
    </source>
</evidence>
<feature type="region of interest" description="Disordered" evidence="18">
    <location>
        <begin position="354"/>
        <end position="377"/>
    </location>
</feature>
<dbReference type="GO" id="GO:0046872">
    <property type="term" value="F:metal ion binding"/>
    <property type="evidence" value="ECO:0007669"/>
    <property type="project" value="UniProtKB-KW"/>
</dbReference>
<dbReference type="GO" id="GO:0035556">
    <property type="term" value="P:intracellular signal transduction"/>
    <property type="evidence" value="ECO:0007669"/>
    <property type="project" value="InterPro"/>
</dbReference>
<dbReference type="SMART" id="SM00044">
    <property type="entry name" value="CYCc"/>
    <property type="match status" value="1"/>
</dbReference>
<evidence type="ECO:0000256" key="3">
    <source>
        <dbReference type="ARBA" id="ARBA00012201"/>
    </source>
</evidence>
<evidence type="ECO:0000256" key="7">
    <source>
        <dbReference type="ARBA" id="ARBA00022741"/>
    </source>
</evidence>
<keyword evidence="7" id="KW-0547">Nucleotide-binding</keyword>
<comment type="catalytic activity">
    <reaction evidence="1">
        <text>ATP = 3',5'-cyclic AMP + diphosphate</text>
        <dbReference type="Rhea" id="RHEA:15389"/>
        <dbReference type="ChEBI" id="CHEBI:30616"/>
        <dbReference type="ChEBI" id="CHEBI:33019"/>
        <dbReference type="ChEBI" id="CHEBI:58165"/>
        <dbReference type="EC" id="4.6.1.1"/>
    </reaction>
</comment>
<evidence type="ECO:0000256" key="5">
    <source>
        <dbReference type="ARBA" id="ARBA00022692"/>
    </source>
</evidence>
<dbReference type="PROSITE" id="PS50125">
    <property type="entry name" value="GUANYLATE_CYCLASE_2"/>
    <property type="match status" value="1"/>
</dbReference>
<accession>U7QHV0</accession>
<evidence type="ECO:0000313" key="21">
    <source>
        <dbReference type="EMBL" id="ERT06660.1"/>
    </source>
</evidence>
<evidence type="ECO:0000256" key="18">
    <source>
        <dbReference type="SAM" id="MobiDB-lite"/>
    </source>
</evidence>
<evidence type="ECO:0000256" key="4">
    <source>
        <dbReference type="ARBA" id="ARBA00021420"/>
    </source>
</evidence>
<keyword evidence="22" id="KW-1185">Reference proteome</keyword>
<dbReference type="EC" id="4.6.1.1" evidence="3"/>
<dbReference type="Pfam" id="PF00211">
    <property type="entry name" value="Guanylate_cyc"/>
    <property type="match status" value="1"/>
</dbReference>
<dbReference type="GO" id="GO:0007168">
    <property type="term" value="P:receptor guanylyl cyclase signaling pathway"/>
    <property type="evidence" value="ECO:0007669"/>
    <property type="project" value="TreeGrafter"/>
</dbReference>
<dbReference type="PANTHER" id="PTHR11920:SF335">
    <property type="entry name" value="GUANYLATE CYCLASE"/>
    <property type="match status" value="1"/>
</dbReference>
<feature type="transmembrane region" description="Helical" evidence="19">
    <location>
        <begin position="46"/>
        <end position="69"/>
    </location>
</feature>
<evidence type="ECO:0000256" key="12">
    <source>
        <dbReference type="ARBA" id="ARBA00023136"/>
    </source>
</evidence>
<comment type="subunit">
    <text evidence="16">Homodimer. Can also exist as monomer.</text>
</comment>